<dbReference type="Proteomes" id="UP000001075">
    <property type="component" value="Unassembled WGS sequence"/>
</dbReference>
<dbReference type="AlphaFoldDB" id="G3I575"/>
<organism evidence="1 2">
    <name type="scientific">Cricetulus griseus</name>
    <name type="common">Chinese hamster</name>
    <name type="synonym">Cricetulus barabensis griseus</name>
    <dbReference type="NCBI Taxonomy" id="10029"/>
    <lineage>
        <taxon>Eukaryota</taxon>
        <taxon>Metazoa</taxon>
        <taxon>Chordata</taxon>
        <taxon>Craniata</taxon>
        <taxon>Vertebrata</taxon>
        <taxon>Euteleostomi</taxon>
        <taxon>Mammalia</taxon>
        <taxon>Eutheria</taxon>
        <taxon>Euarchontoglires</taxon>
        <taxon>Glires</taxon>
        <taxon>Rodentia</taxon>
        <taxon>Myomorpha</taxon>
        <taxon>Muroidea</taxon>
        <taxon>Cricetidae</taxon>
        <taxon>Cricetinae</taxon>
        <taxon>Cricetulus</taxon>
    </lineage>
</organism>
<gene>
    <name evidence="1" type="ORF">I79_018619</name>
</gene>
<evidence type="ECO:0000313" key="2">
    <source>
        <dbReference type="Proteomes" id="UP000001075"/>
    </source>
</evidence>
<accession>G3I575</accession>
<evidence type="ECO:0000313" key="1">
    <source>
        <dbReference type="EMBL" id="EGW09527.1"/>
    </source>
</evidence>
<reference evidence="2" key="1">
    <citation type="journal article" date="2011" name="Nat. Biotechnol.">
        <title>The genomic sequence of the Chinese hamster ovary (CHO)-K1 cell line.</title>
        <authorList>
            <person name="Xu X."/>
            <person name="Nagarajan H."/>
            <person name="Lewis N.E."/>
            <person name="Pan S."/>
            <person name="Cai Z."/>
            <person name="Liu X."/>
            <person name="Chen W."/>
            <person name="Xie M."/>
            <person name="Wang W."/>
            <person name="Hammond S."/>
            <person name="Andersen M.R."/>
            <person name="Neff N."/>
            <person name="Passarelli B."/>
            <person name="Koh W."/>
            <person name="Fan H.C."/>
            <person name="Wang J."/>
            <person name="Gui Y."/>
            <person name="Lee K.H."/>
            <person name="Betenbaugh M.J."/>
            <person name="Quake S.R."/>
            <person name="Famili I."/>
            <person name="Palsson B.O."/>
            <person name="Wang J."/>
        </authorList>
    </citation>
    <scope>NUCLEOTIDE SEQUENCE [LARGE SCALE GENOMIC DNA]</scope>
    <source>
        <strain evidence="2">CHO K1 cell line</strain>
    </source>
</reference>
<dbReference type="InParanoid" id="G3I575"/>
<proteinExistence type="predicted"/>
<name>G3I575_CRIGR</name>
<sequence length="53" mass="5981">MSGQGQRALLHKFVCAHTYMSVLLLGTSFPLKYIWKVDVNYGWEGTLLHLSLG</sequence>
<dbReference type="EMBL" id="JH001286">
    <property type="protein sequence ID" value="EGW09527.1"/>
    <property type="molecule type" value="Genomic_DNA"/>
</dbReference>
<protein>
    <submittedName>
        <fullName evidence="1">Uncharacterized protein</fullName>
    </submittedName>
</protein>